<reference evidence="4" key="2">
    <citation type="journal article" date="2021" name="PeerJ">
        <title>Extensive microbial diversity within the chicken gut microbiome revealed by metagenomics and culture.</title>
        <authorList>
            <person name="Gilroy R."/>
            <person name="Ravi A."/>
            <person name="Getino M."/>
            <person name="Pursley I."/>
            <person name="Horton D.L."/>
            <person name="Alikhan N.F."/>
            <person name="Baker D."/>
            <person name="Gharbi K."/>
            <person name="Hall N."/>
            <person name="Watson M."/>
            <person name="Adriaenssens E.M."/>
            <person name="Foster-Nyarko E."/>
            <person name="Jarju S."/>
            <person name="Secka A."/>
            <person name="Antonio M."/>
            <person name="Oren A."/>
            <person name="Chaudhuri R.R."/>
            <person name="La Ragione R."/>
            <person name="Hildebrand F."/>
            <person name="Pallen M.J."/>
        </authorList>
    </citation>
    <scope>NUCLEOTIDE SEQUENCE</scope>
    <source>
        <strain evidence="4">CHK33-4379</strain>
    </source>
</reference>
<gene>
    <name evidence="4" type="ORF">IAC39_05270</name>
</gene>
<dbReference type="AlphaFoldDB" id="A0A9D1GTF4"/>
<dbReference type="Pfam" id="PF09186">
    <property type="entry name" value="DUF1949"/>
    <property type="match status" value="1"/>
</dbReference>
<comment type="similarity">
    <text evidence="1">Belongs to the IMPACT family.</text>
</comment>
<dbReference type="PANTHER" id="PTHR16301">
    <property type="entry name" value="IMPACT-RELATED"/>
    <property type="match status" value="1"/>
</dbReference>
<evidence type="ECO:0000259" key="3">
    <source>
        <dbReference type="Pfam" id="PF09186"/>
    </source>
</evidence>
<dbReference type="Proteomes" id="UP000824136">
    <property type="component" value="Unassembled WGS sequence"/>
</dbReference>
<feature type="domain" description="UPF0029" evidence="3">
    <location>
        <begin position="137"/>
        <end position="191"/>
    </location>
</feature>
<dbReference type="InterPro" id="IPR015269">
    <property type="entry name" value="UPF0029_Impact_C"/>
</dbReference>
<dbReference type="InterPro" id="IPR023582">
    <property type="entry name" value="Impact"/>
</dbReference>
<evidence type="ECO:0000259" key="2">
    <source>
        <dbReference type="Pfam" id="PF01205"/>
    </source>
</evidence>
<accession>A0A9D1GTF4</accession>
<dbReference type="GO" id="GO:0006446">
    <property type="term" value="P:regulation of translational initiation"/>
    <property type="evidence" value="ECO:0007669"/>
    <property type="project" value="TreeGrafter"/>
</dbReference>
<evidence type="ECO:0000313" key="5">
    <source>
        <dbReference type="Proteomes" id="UP000824136"/>
    </source>
</evidence>
<protein>
    <submittedName>
        <fullName evidence="4">YigZ family protein</fullName>
    </submittedName>
</protein>
<organism evidence="4 5">
    <name type="scientific">Candidatus Faeciplasma pullistercoris</name>
    <dbReference type="NCBI Taxonomy" id="2840800"/>
    <lineage>
        <taxon>Bacteria</taxon>
        <taxon>Bacillati</taxon>
        <taxon>Bacillota</taxon>
        <taxon>Clostridia</taxon>
        <taxon>Eubacteriales</taxon>
        <taxon>Oscillospiraceae</taxon>
        <taxon>Oscillospiraceae incertae sedis</taxon>
        <taxon>Candidatus Faeciplasma</taxon>
    </lineage>
</organism>
<reference evidence="4" key="1">
    <citation type="submission" date="2020-10" db="EMBL/GenBank/DDBJ databases">
        <authorList>
            <person name="Gilroy R."/>
        </authorList>
    </citation>
    <scope>NUCLEOTIDE SEQUENCE</scope>
    <source>
        <strain evidence="4">CHK33-4379</strain>
    </source>
</reference>
<dbReference type="InterPro" id="IPR001498">
    <property type="entry name" value="Impact_N"/>
</dbReference>
<dbReference type="Gene3D" id="3.30.230.30">
    <property type="entry name" value="Impact, N-terminal domain"/>
    <property type="match status" value="1"/>
</dbReference>
<dbReference type="InterPro" id="IPR035647">
    <property type="entry name" value="EFG_III/V"/>
</dbReference>
<dbReference type="EMBL" id="DVLL01000020">
    <property type="protein sequence ID" value="HIT59098.1"/>
    <property type="molecule type" value="Genomic_DNA"/>
</dbReference>
<dbReference type="Gene3D" id="3.30.70.240">
    <property type="match status" value="1"/>
</dbReference>
<dbReference type="SUPFAM" id="SSF54980">
    <property type="entry name" value="EF-G C-terminal domain-like"/>
    <property type="match status" value="1"/>
</dbReference>
<sequence>MEYKSIYGEASYSFTEQKSEFISHICHVESDEDAVGYIDKIRSENRKARHNCYAYALKEGSILRYSDDGEPQGTAGAPIMDVIQKNGLTDVVIVVTRYFGGILLGKGGLTRAYSSGASGAVSAAKIMRLLPASIIKITLDYAYYDRISYSLPEFEVKITDTEYSDKVAVTLAIRAELAEKLTQKLSDLTNGSAIIDKIDEILYDFSA</sequence>
<evidence type="ECO:0000313" key="4">
    <source>
        <dbReference type="EMBL" id="HIT59098.1"/>
    </source>
</evidence>
<proteinExistence type="inferred from homology"/>
<dbReference type="InterPro" id="IPR036956">
    <property type="entry name" value="Impact_N_sf"/>
</dbReference>
<comment type="caution">
    <text evidence="4">The sequence shown here is derived from an EMBL/GenBank/DDBJ whole genome shotgun (WGS) entry which is preliminary data.</text>
</comment>
<dbReference type="NCBIfam" id="TIGR00257">
    <property type="entry name" value="IMPACT_YIGZ"/>
    <property type="match status" value="1"/>
</dbReference>
<dbReference type="GO" id="GO:0005737">
    <property type="term" value="C:cytoplasm"/>
    <property type="evidence" value="ECO:0007669"/>
    <property type="project" value="TreeGrafter"/>
</dbReference>
<dbReference type="InterPro" id="IPR015796">
    <property type="entry name" value="Impact_YigZ-like"/>
</dbReference>
<feature type="domain" description="Impact N-terminal" evidence="2">
    <location>
        <begin position="17"/>
        <end position="120"/>
    </location>
</feature>
<name>A0A9D1GTF4_9FIRM</name>
<dbReference type="Pfam" id="PF01205">
    <property type="entry name" value="Impact_N"/>
    <property type="match status" value="1"/>
</dbReference>
<dbReference type="InterPro" id="IPR020568">
    <property type="entry name" value="Ribosomal_Su5_D2-typ_SF"/>
</dbReference>
<dbReference type="PANTHER" id="PTHR16301:SF20">
    <property type="entry name" value="IMPACT FAMILY MEMBER YIGZ"/>
    <property type="match status" value="1"/>
</dbReference>
<dbReference type="PROSITE" id="PS00910">
    <property type="entry name" value="UPF0029"/>
    <property type="match status" value="1"/>
</dbReference>
<dbReference type="SUPFAM" id="SSF54211">
    <property type="entry name" value="Ribosomal protein S5 domain 2-like"/>
    <property type="match status" value="1"/>
</dbReference>
<evidence type="ECO:0000256" key="1">
    <source>
        <dbReference type="ARBA" id="ARBA00007665"/>
    </source>
</evidence>
<dbReference type="InterPro" id="IPR020569">
    <property type="entry name" value="UPF0029_Impact_CS"/>
</dbReference>